<dbReference type="EMBL" id="JABFOF010000002">
    <property type="protein sequence ID" value="KAG2405036.1"/>
    <property type="molecule type" value="Genomic_DNA"/>
</dbReference>
<feature type="compositionally biased region" description="Basic and acidic residues" evidence="1">
    <location>
        <begin position="61"/>
        <end position="79"/>
    </location>
</feature>
<evidence type="ECO:0000256" key="1">
    <source>
        <dbReference type="SAM" id="MobiDB-lite"/>
    </source>
</evidence>
<feature type="region of interest" description="Disordered" evidence="1">
    <location>
        <begin position="52"/>
        <end position="79"/>
    </location>
</feature>
<reference evidence="2 3" key="1">
    <citation type="submission" date="2020-05" db="EMBL/GenBank/DDBJ databases">
        <title>Vigna angularis (adzuki bean) Var. LongXiaoDou No. 4 denovo assembly.</title>
        <authorList>
            <person name="Xiang H."/>
        </authorList>
    </citation>
    <scope>NUCLEOTIDE SEQUENCE [LARGE SCALE GENOMIC DNA]</scope>
    <source>
        <tissue evidence="2">Leaf</tissue>
    </source>
</reference>
<name>A0A8T0KZ68_PHAAN</name>
<comment type="caution">
    <text evidence="2">The sequence shown here is derived from an EMBL/GenBank/DDBJ whole genome shotgun (WGS) entry which is preliminary data.</text>
</comment>
<evidence type="ECO:0000313" key="2">
    <source>
        <dbReference type="EMBL" id="KAG2405036.1"/>
    </source>
</evidence>
<gene>
    <name evidence="2" type="ORF">HKW66_Vig0042910</name>
</gene>
<feature type="compositionally biased region" description="Polar residues" evidence="1">
    <location>
        <begin position="16"/>
        <end position="29"/>
    </location>
</feature>
<evidence type="ECO:0000313" key="3">
    <source>
        <dbReference type="Proteomes" id="UP000743370"/>
    </source>
</evidence>
<protein>
    <submittedName>
        <fullName evidence="2">Uncharacterized protein</fullName>
    </submittedName>
</protein>
<feature type="region of interest" description="Disordered" evidence="1">
    <location>
        <begin position="16"/>
        <end position="36"/>
    </location>
</feature>
<proteinExistence type="predicted"/>
<accession>A0A8T0KZ68</accession>
<organism evidence="2 3">
    <name type="scientific">Phaseolus angularis</name>
    <name type="common">Azuki bean</name>
    <name type="synonym">Vigna angularis</name>
    <dbReference type="NCBI Taxonomy" id="3914"/>
    <lineage>
        <taxon>Eukaryota</taxon>
        <taxon>Viridiplantae</taxon>
        <taxon>Streptophyta</taxon>
        <taxon>Embryophyta</taxon>
        <taxon>Tracheophyta</taxon>
        <taxon>Spermatophyta</taxon>
        <taxon>Magnoliopsida</taxon>
        <taxon>eudicotyledons</taxon>
        <taxon>Gunneridae</taxon>
        <taxon>Pentapetalae</taxon>
        <taxon>rosids</taxon>
        <taxon>fabids</taxon>
        <taxon>Fabales</taxon>
        <taxon>Fabaceae</taxon>
        <taxon>Papilionoideae</taxon>
        <taxon>50 kb inversion clade</taxon>
        <taxon>NPAAA clade</taxon>
        <taxon>indigoferoid/millettioid clade</taxon>
        <taxon>Phaseoleae</taxon>
        <taxon>Vigna</taxon>
    </lineage>
</organism>
<dbReference type="AlphaFoldDB" id="A0A8T0KZ68"/>
<dbReference type="Proteomes" id="UP000743370">
    <property type="component" value="Unassembled WGS sequence"/>
</dbReference>
<sequence length="79" mass="8676">MTSSTCSLFLAMPSMPSASTFGSNPTSPNKESELKLSHTCWRSEDDALEFPSAEANTSSTHNEKSLADEVTDFRSWLKD</sequence>